<dbReference type="EMBL" id="BAABME010009226">
    <property type="protein sequence ID" value="GAA0174776.1"/>
    <property type="molecule type" value="Genomic_DNA"/>
</dbReference>
<protein>
    <submittedName>
        <fullName evidence="2">Uncharacterized protein</fullName>
    </submittedName>
</protein>
<organism evidence="2 3">
    <name type="scientific">Lithospermum erythrorhizon</name>
    <name type="common">Purple gromwell</name>
    <name type="synonym">Lithospermum officinale var. erythrorhizon</name>
    <dbReference type="NCBI Taxonomy" id="34254"/>
    <lineage>
        <taxon>Eukaryota</taxon>
        <taxon>Viridiplantae</taxon>
        <taxon>Streptophyta</taxon>
        <taxon>Embryophyta</taxon>
        <taxon>Tracheophyta</taxon>
        <taxon>Spermatophyta</taxon>
        <taxon>Magnoliopsida</taxon>
        <taxon>eudicotyledons</taxon>
        <taxon>Gunneridae</taxon>
        <taxon>Pentapetalae</taxon>
        <taxon>asterids</taxon>
        <taxon>lamiids</taxon>
        <taxon>Boraginales</taxon>
        <taxon>Boraginaceae</taxon>
        <taxon>Boraginoideae</taxon>
        <taxon>Lithospermeae</taxon>
        <taxon>Lithospermum</taxon>
    </lineage>
</organism>
<evidence type="ECO:0000313" key="3">
    <source>
        <dbReference type="Proteomes" id="UP001454036"/>
    </source>
</evidence>
<dbReference type="PANTHER" id="PTHR31374">
    <property type="entry name" value="AUXIN-INDUCED PROTEIN-LIKE-RELATED"/>
    <property type="match status" value="1"/>
</dbReference>
<name>A0AAV3RGE7_LITER</name>
<comment type="similarity">
    <text evidence="1">Belongs to the ARG7 family.</text>
</comment>
<comment type="caution">
    <text evidence="2">The sequence shown here is derived from an EMBL/GenBank/DDBJ whole genome shotgun (WGS) entry which is preliminary data.</text>
</comment>
<gene>
    <name evidence="2" type="ORF">LIER_28098</name>
</gene>
<dbReference type="InterPro" id="IPR003676">
    <property type="entry name" value="SAUR_fam"/>
</dbReference>
<proteinExistence type="inferred from homology"/>
<sequence length="125" mass="13772">MAENKKANGKRKSGSRKFKIVVEKIHKSLLLATKKSGSTSVANDVKEGHFAVIAEDEYDSKRLIVPLSCLAHPSFLILLEQAEEEYGFDHEGALTIPCRPSELERILADGGCMESSWARVIIGET</sequence>
<dbReference type="Proteomes" id="UP001454036">
    <property type="component" value="Unassembled WGS sequence"/>
</dbReference>
<evidence type="ECO:0000313" key="2">
    <source>
        <dbReference type="EMBL" id="GAA0174776.1"/>
    </source>
</evidence>
<dbReference type="PANTHER" id="PTHR31374:SF16">
    <property type="entry name" value="AUXIN-RESPONSIVE FAMILY PROTEIN"/>
    <property type="match status" value="1"/>
</dbReference>
<reference evidence="2 3" key="1">
    <citation type="submission" date="2024-01" db="EMBL/GenBank/DDBJ databases">
        <title>The complete chloroplast genome sequence of Lithospermum erythrorhizon: insights into the phylogenetic relationship among Boraginaceae species and the maternal lineages of purple gromwells.</title>
        <authorList>
            <person name="Okada T."/>
            <person name="Watanabe K."/>
        </authorList>
    </citation>
    <scope>NUCLEOTIDE SEQUENCE [LARGE SCALE GENOMIC DNA]</scope>
</reference>
<evidence type="ECO:0000256" key="1">
    <source>
        <dbReference type="ARBA" id="ARBA00006974"/>
    </source>
</evidence>
<dbReference type="Pfam" id="PF02519">
    <property type="entry name" value="Auxin_inducible"/>
    <property type="match status" value="1"/>
</dbReference>
<dbReference type="GO" id="GO:0009733">
    <property type="term" value="P:response to auxin"/>
    <property type="evidence" value="ECO:0007669"/>
    <property type="project" value="InterPro"/>
</dbReference>
<dbReference type="AlphaFoldDB" id="A0AAV3RGE7"/>
<keyword evidence="3" id="KW-1185">Reference proteome</keyword>
<accession>A0AAV3RGE7</accession>